<evidence type="ECO:0000313" key="2">
    <source>
        <dbReference type="EMBL" id="CAF1068623.1"/>
    </source>
</evidence>
<name>A0A814LTX7_ADIRI</name>
<dbReference type="Proteomes" id="UP000663852">
    <property type="component" value="Unassembled WGS sequence"/>
</dbReference>
<accession>A0A814LTX7</accession>
<evidence type="ECO:0000313" key="4">
    <source>
        <dbReference type="Proteomes" id="UP000663828"/>
    </source>
</evidence>
<keyword evidence="1" id="KW-0175">Coiled coil</keyword>
<dbReference type="Proteomes" id="UP000663828">
    <property type="component" value="Unassembled WGS sequence"/>
</dbReference>
<organism evidence="2 5">
    <name type="scientific">Adineta ricciae</name>
    <name type="common">Rotifer</name>
    <dbReference type="NCBI Taxonomy" id="249248"/>
    <lineage>
        <taxon>Eukaryota</taxon>
        <taxon>Metazoa</taxon>
        <taxon>Spiralia</taxon>
        <taxon>Gnathifera</taxon>
        <taxon>Rotifera</taxon>
        <taxon>Eurotatoria</taxon>
        <taxon>Bdelloidea</taxon>
        <taxon>Adinetida</taxon>
        <taxon>Adinetidae</taxon>
        <taxon>Adineta</taxon>
    </lineage>
</organism>
<evidence type="ECO:0000313" key="3">
    <source>
        <dbReference type="EMBL" id="CAF1552128.1"/>
    </source>
</evidence>
<reference evidence="2" key="1">
    <citation type="submission" date="2021-02" db="EMBL/GenBank/DDBJ databases">
        <authorList>
            <person name="Nowell W R."/>
        </authorList>
    </citation>
    <scope>NUCLEOTIDE SEQUENCE</scope>
</reference>
<dbReference type="EMBL" id="CAJNOR010005221">
    <property type="protein sequence ID" value="CAF1552128.1"/>
    <property type="molecule type" value="Genomic_DNA"/>
</dbReference>
<gene>
    <name evidence="2" type="ORF">EDS130_LOCUS18313</name>
    <name evidence="3" type="ORF">XAT740_LOCUS42977</name>
</gene>
<proteinExistence type="predicted"/>
<keyword evidence="4" id="KW-1185">Reference proteome</keyword>
<sequence length="234" mass="27428">MGTKDTLCQHSSTSVCPDVSYSKCPHCLLDLCLEHVLEHQLQVRLDFHQMIDHINHQKLISNDHSVINDMKAKTLEKLENWKTTKIELVMSVYLVEQSRIESTWTASIERKTKIQNKVFQELITNSNEIEKKKNVHPNDILQLKKKLNELAEAVREIEQDTNVKLTAIMSSVQLPEIAKQLKTQETLEILLQECENNLDKKNRIILKRENECQYLEQLIIEKDEIIHKLKQKLR</sequence>
<dbReference type="OrthoDB" id="10446872at2759"/>
<protein>
    <submittedName>
        <fullName evidence="2">Uncharacterized protein</fullName>
    </submittedName>
</protein>
<evidence type="ECO:0000256" key="1">
    <source>
        <dbReference type="SAM" id="Coils"/>
    </source>
</evidence>
<feature type="coiled-coil region" evidence="1">
    <location>
        <begin position="140"/>
        <end position="211"/>
    </location>
</feature>
<dbReference type="EMBL" id="CAJNOJ010000085">
    <property type="protein sequence ID" value="CAF1068623.1"/>
    <property type="molecule type" value="Genomic_DNA"/>
</dbReference>
<evidence type="ECO:0000313" key="5">
    <source>
        <dbReference type="Proteomes" id="UP000663852"/>
    </source>
</evidence>
<comment type="caution">
    <text evidence="2">The sequence shown here is derived from an EMBL/GenBank/DDBJ whole genome shotgun (WGS) entry which is preliminary data.</text>
</comment>
<dbReference type="AlphaFoldDB" id="A0A814LTX7"/>